<name>A0A1T1DQZ9_9LEPT</name>
<sequence>MNLKMWELIQNYILQQNSQDFRMRKTKFFYAKHRLINALYGSRLKLKTIIVLRFFYAIFDQSWRFARGRAGFTQIIYLELTLISKFSHRMSSL</sequence>
<gene>
    <name evidence="1" type="ORF">B1J93_08345</name>
</gene>
<dbReference type="AlphaFoldDB" id="A0A1T1DQZ9"/>
<accession>A0A1T1DQZ9</accession>
<comment type="caution">
    <text evidence="1">The sequence shown here is derived from an EMBL/GenBank/DDBJ whole genome shotgun (WGS) entry which is preliminary data.</text>
</comment>
<evidence type="ECO:0000313" key="1">
    <source>
        <dbReference type="EMBL" id="OOV43246.1"/>
    </source>
</evidence>
<dbReference type="EMBL" id="MVIT01000060">
    <property type="protein sequence ID" value="OOV43246.1"/>
    <property type="molecule type" value="Genomic_DNA"/>
</dbReference>
<organism evidence="1 2">
    <name type="scientific">Leptospira kirschneri serovar Pomona</name>
    <dbReference type="NCBI Taxonomy" id="561005"/>
    <lineage>
        <taxon>Bacteria</taxon>
        <taxon>Pseudomonadati</taxon>
        <taxon>Spirochaetota</taxon>
        <taxon>Spirochaetia</taxon>
        <taxon>Leptospirales</taxon>
        <taxon>Leptospiraceae</taxon>
        <taxon>Leptospira</taxon>
    </lineage>
</organism>
<dbReference type="Proteomes" id="UP000191008">
    <property type="component" value="Unassembled WGS sequence"/>
</dbReference>
<evidence type="ECO:0000313" key="2">
    <source>
        <dbReference type="Proteomes" id="UP000191008"/>
    </source>
</evidence>
<reference evidence="1 2" key="1">
    <citation type="submission" date="2017-02" db="EMBL/GenBank/DDBJ databases">
        <title>Comparative genomic analysis of Brazilian Leptospira kirschneri strains of different serogroups.</title>
        <authorList>
            <person name="Moreno L.Z."/>
            <person name="Miraglia F."/>
            <person name="Kremer F.S."/>
            <person name="Eslabao M.R."/>
            <person name="Lilenbaum W."/>
            <person name="Dellagostin O.A."/>
            <person name="Moreno A.M."/>
        </authorList>
    </citation>
    <scope>NUCLEOTIDE SEQUENCE [LARGE SCALE GENOMIC DNA]</scope>
    <source>
        <strain evidence="1 2">M110/06</strain>
    </source>
</reference>
<protein>
    <submittedName>
        <fullName evidence="1">Uncharacterized protein</fullName>
    </submittedName>
</protein>
<proteinExistence type="predicted"/>